<dbReference type="EMBL" id="AEJC01000374">
    <property type="protein sequence ID" value="EKX64409.1"/>
    <property type="molecule type" value="Genomic_DNA"/>
</dbReference>
<protein>
    <submittedName>
        <fullName evidence="3">CoA-transferase family III protein</fullName>
    </submittedName>
</protein>
<dbReference type="InterPro" id="IPR044855">
    <property type="entry name" value="CoA-Trfase_III_dom3_sf"/>
</dbReference>
<proteinExistence type="predicted"/>
<accession>L1KV51</accession>
<dbReference type="AlphaFoldDB" id="L1KV51"/>
<dbReference type="SUPFAM" id="SSF89796">
    <property type="entry name" value="CoA-transferase family III (CaiB/BaiF)"/>
    <property type="match status" value="1"/>
</dbReference>
<organism evidence="3 4">
    <name type="scientific">Streptomyces ipomoeae 91-03</name>
    <dbReference type="NCBI Taxonomy" id="698759"/>
    <lineage>
        <taxon>Bacteria</taxon>
        <taxon>Bacillati</taxon>
        <taxon>Actinomycetota</taxon>
        <taxon>Actinomycetes</taxon>
        <taxon>Kitasatosporales</taxon>
        <taxon>Streptomycetaceae</taxon>
        <taxon>Streptomyces</taxon>
    </lineage>
</organism>
<dbReference type="GO" id="GO:0008410">
    <property type="term" value="F:CoA-transferase activity"/>
    <property type="evidence" value="ECO:0007669"/>
    <property type="project" value="TreeGrafter"/>
</dbReference>
<name>L1KV51_9ACTN</name>
<dbReference type="InterPro" id="IPR050483">
    <property type="entry name" value="CoA-transferase_III_domain"/>
</dbReference>
<dbReference type="PANTHER" id="PTHR48207:SF3">
    <property type="entry name" value="SUCCINATE--HYDROXYMETHYLGLUTARATE COA-TRANSFERASE"/>
    <property type="match status" value="1"/>
</dbReference>
<dbReference type="PANTHER" id="PTHR48207">
    <property type="entry name" value="SUCCINATE--HYDROXYMETHYLGLUTARATE COA-TRANSFERASE"/>
    <property type="match status" value="1"/>
</dbReference>
<dbReference type="InterPro" id="IPR023606">
    <property type="entry name" value="CoA-Trfase_III_dom_1_sf"/>
</dbReference>
<dbReference type="Gene3D" id="3.40.50.10540">
    <property type="entry name" value="Crotonobetainyl-coa:carnitine coa-transferase, domain 1"/>
    <property type="match status" value="1"/>
</dbReference>
<gene>
    <name evidence="3" type="ORF">STRIP9103_00581</name>
</gene>
<keyword evidence="1 3" id="KW-0808">Transferase</keyword>
<evidence type="ECO:0000256" key="2">
    <source>
        <dbReference type="SAM" id="MobiDB-lite"/>
    </source>
</evidence>
<dbReference type="Gene3D" id="3.30.1540.10">
    <property type="entry name" value="formyl-coa transferase, domain 3"/>
    <property type="match status" value="1"/>
</dbReference>
<feature type="region of interest" description="Disordered" evidence="2">
    <location>
        <begin position="366"/>
        <end position="402"/>
    </location>
</feature>
<sequence length="402" mass="42310">MPTSRDTRDAEGPEGAPPGALHGVRIADFSRVLAGPYATMLLADLGAEVVKVERPGTGDETRAWRPPVDADGTSTYYLSVNRNKRSVALDLTADEGRERARRLIADSDVVVENFRPGTMEKLGLGPAELLAADPRLVYCSITGFGTGPGAALPGYDLLVQAVGGLMSVTGAPDGDPAKVGVALVDVITGLHASLGILAALRHRERTGEGQLVEVSLLGSLLSALVNQASGYVSAGVVPGRLGNAHPSIAPYETFRTADRPIALAVGNDRQFAALVTALGRPGLADDARFRGNPDRVAHRAELRTELEEPLRTRTADHWAQVLPAAGVPAGPVNSLDEAFAHAERLGLQAVVDIAGVRQVAHPIHLSGSPAQYRLPPPRLGEHTDDLFGRGPDAEQNQEEKNA</sequence>
<dbReference type="PATRIC" id="fig|698759.3.peg.4952"/>
<dbReference type="Proteomes" id="UP000010411">
    <property type="component" value="Unassembled WGS sequence"/>
</dbReference>
<dbReference type="OrthoDB" id="9797653at2"/>
<keyword evidence="4" id="KW-1185">Reference proteome</keyword>
<reference evidence="3 4" key="1">
    <citation type="submission" date="2012-11" db="EMBL/GenBank/DDBJ databases">
        <authorList>
            <person name="Huguet-Tapia J.C."/>
            <person name="Durkin A.S."/>
            <person name="Pettis G.S."/>
            <person name="Badger J.H."/>
        </authorList>
    </citation>
    <scope>NUCLEOTIDE SEQUENCE [LARGE SCALE GENOMIC DNA]</scope>
    <source>
        <strain evidence="3 4">91-03</strain>
    </source>
</reference>
<dbReference type="Pfam" id="PF02515">
    <property type="entry name" value="CoA_transf_3"/>
    <property type="match status" value="1"/>
</dbReference>
<evidence type="ECO:0000313" key="3">
    <source>
        <dbReference type="EMBL" id="EKX64409.1"/>
    </source>
</evidence>
<dbReference type="RefSeq" id="WP_009321048.1">
    <property type="nucleotide sequence ID" value="NZ_AEJC01000374.1"/>
</dbReference>
<dbReference type="InterPro" id="IPR003673">
    <property type="entry name" value="CoA-Trfase_fam_III"/>
</dbReference>
<evidence type="ECO:0000313" key="4">
    <source>
        <dbReference type="Proteomes" id="UP000010411"/>
    </source>
</evidence>
<evidence type="ECO:0000256" key="1">
    <source>
        <dbReference type="ARBA" id="ARBA00022679"/>
    </source>
</evidence>
<comment type="caution">
    <text evidence="3">The sequence shown here is derived from an EMBL/GenBank/DDBJ whole genome shotgun (WGS) entry which is preliminary data.</text>
</comment>